<name>A0A9P5XCU6_9AGAR</name>
<dbReference type="Proteomes" id="UP000807342">
    <property type="component" value="Unassembled WGS sequence"/>
</dbReference>
<dbReference type="InterPro" id="IPR027417">
    <property type="entry name" value="P-loop_NTPase"/>
</dbReference>
<evidence type="ECO:0000313" key="4">
    <source>
        <dbReference type="Proteomes" id="UP000807342"/>
    </source>
</evidence>
<feature type="domain" description="Nephrocystin 3-like N-terminal" evidence="2">
    <location>
        <begin position="1"/>
        <end position="156"/>
    </location>
</feature>
<accession>A0A9P5XCU6</accession>
<reference evidence="3" key="1">
    <citation type="submission" date="2020-11" db="EMBL/GenBank/DDBJ databases">
        <authorList>
            <consortium name="DOE Joint Genome Institute"/>
            <person name="Ahrendt S."/>
            <person name="Riley R."/>
            <person name="Andreopoulos W."/>
            <person name="Labutti K."/>
            <person name="Pangilinan J."/>
            <person name="Ruiz-Duenas F.J."/>
            <person name="Barrasa J.M."/>
            <person name="Sanchez-Garcia M."/>
            <person name="Camarero S."/>
            <person name="Miyauchi S."/>
            <person name="Serrano A."/>
            <person name="Linde D."/>
            <person name="Babiker R."/>
            <person name="Drula E."/>
            <person name="Ayuso-Fernandez I."/>
            <person name="Pacheco R."/>
            <person name="Padilla G."/>
            <person name="Ferreira P."/>
            <person name="Barriuso J."/>
            <person name="Kellner H."/>
            <person name="Castanera R."/>
            <person name="Alfaro M."/>
            <person name="Ramirez L."/>
            <person name="Pisabarro A.G."/>
            <person name="Kuo A."/>
            <person name="Tritt A."/>
            <person name="Lipzen A."/>
            <person name="He G."/>
            <person name="Yan M."/>
            <person name="Ng V."/>
            <person name="Cullen D."/>
            <person name="Martin F."/>
            <person name="Rosso M.-N."/>
            <person name="Henrissat B."/>
            <person name="Hibbett D."/>
            <person name="Martinez A.T."/>
            <person name="Grigoriev I.V."/>
        </authorList>
    </citation>
    <scope>NUCLEOTIDE SEQUENCE</scope>
    <source>
        <strain evidence="3">MF-IS2</strain>
    </source>
</reference>
<dbReference type="OrthoDB" id="538223at2759"/>
<keyword evidence="1" id="KW-0677">Repeat</keyword>
<dbReference type="Gene3D" id="3.40.50.300">
    <property type="entry name" value="P-loop containing nucleotide triphosphate hydrolases"/>
    <property type="match status" value="1"/>
</dbReference>
<organism evidence="3 4">
    <name type="scientific">Macrolepiota fuliginosa MF-IS2</name>
    <dbReference type="NCBI Taxonomy" id="1400762"/>
    <lineage>
        <taxon>Eukaryota</taxon>
        <taxon>Fungi</taxon>
        <taxon>Dikarya</taxon>
        <taxon>Basidiomycota</taxon>
        <taxon>Agaricomycotina</taxon>
        <taxon>Agaricomycetes</taxon>
        <taxon>Agaricomycetidae</taxon>
        <taxon>Agaricales</taxon>
        <taxon>Agaricineae</taxon>
        <taxon>Agaricaceae</taxon>
        <taxon>Macrolepiota</taxon>
    </lineage>
</organism>
<dbReference type="PANTHER" id="PTHR10039">
    <property type="entry name" value="AMELOGENIN"/>
    <property type="match status" value="1"/>
</dbReference>
<dbReference type="Pfam" id="PF24883">
    <property type="entry name" value="NPHP3_N"/>
    <property type="match status" value="1"/>
</dbReference>
<evidence type="ECO:0000313" key="3">
    <source>
        <dbReference type="EMBL" id="KAF9449028.1"/>
    </source>
</evidence>
<comment type="caution">
    <text evidence="3">The sequence shown here is derived from an EMBL/GenBank/DDBJ whole genome shotgun (WGS) entry which is preliminary data.</text>
</comment>
<dbReference type="SUPFAM" id="SSF52540">
    <property type="entry name" value="P-loop containing nucleoside triphosphate hydrolases"/>
    <property type="match status" value="1"/>
</dbReference>
<evidence type="ECO:0000259" key="2">
    <source>
        <dbReference type="Pfam" id="PF24883"/>
    </source>
</evidence>
<dbReference type="EMBL" id="MU151142">
    <property type="protein sequence ID" value="KAF9449028.1"/>
    <property type="molecule type" value="Genomic_DNA"/>
</dbReference>
<keyword evidence="4" id="KW-1185">Reference proteome</keyword>
<sequence>MLWVYGTAGAGKTALAQTIGEQANNDGILGAAMFLSRARNCNDTSRLWTSIAYQITNRDEEYRHRVPYGTVVLEGDIRTQFDELIFKPLRGHTPQTSNDPTRPSCVPRVQKRELLIVIDGLDEGREEEEQCDIVECICYALQRQKHLQIRWLITSRPEHHLKRVFEKAEAQDLCRSMEVQVDDPETQEDIRLYLQDGFKRIAKKHPVIDMQKAWPDQDHFDKIFCVTSGLFIIAVTFLRFIDNSALGDPVSQLKVVIDFISGTPGTQNPLDYVDGLYGEILERTHPELLPTALLVLGTCAVSPPLPLPHLAYLLGFDLKTVQTAIRSLHSVVAVPSDAKISEEPIRYYHASFTDFLMNPDRSGRFAQDPTAHRVRLVQAQTVSARKPTLGPCDEALSPLSISYYLSIFSATHLWGICTQIPNPNPEFLYQTVCSFDFRRLKASCETISVRPFVEFLRWLHKSTEDLPDFEHFVRVHPYSEMDTHLIRPIESLSLPLDLASQGDEKELEEIPRFVLIGIGSQTIIIVATHETVMVYSVNDISDL</sequence>
<dbReference type="InterPro" id="IPR056884">
    <property type="entry name" value="NPHP3-like_N"/>
</dbReference>
<gene>
    <name evidence="3" type="ORF">P691DRAFT_728582</name>
</gene>
<evidence type="ECO:0000256" key="1">
    <source>
        <dbReference type="ARBA" id="ARBA00022737"/>
    </source>
</evidence>
<dbReference type="AlphaFoldDB" id="A0A9P5XCU6"/>
<proteinExistence type="predicted"/>
<protein>
    <recommendedName>
        <fullName evidence="2">Nephrocystin 3-like N-terminal domain-containing protein</fullName>
    </recommendedName>
</protein>
<dbReference type="PANTHER" id="PTHR10039:SF14">
    <property type="entry name" value="NACHT DOMAIN-CONTAINING PROTEIN"/>
    <property type="match status" value="1"/>
</dbReference>